<evidence type="ECO:0000256" key="9">
    <source>
        <dbReference type="RuleBase" id="RU003357"/>
    </source>
</evidence>
<evidence type="ECO:0000256" key="8">
    <source>
        <dbReference type="PROSITE-ProRule" id="PRU01360"/>
    </source>
</evidence>
<dbReference type="InterPro" id="IPR010104">
    <property type="entry name" value="TonB_rcpt_bac"/>
</dbReference>
<dbReference type="RefSeq" id="WP_076782664.1">
    <property type="nucleotide sequence ID" value="NZ_FTPU01000010.1"/>
</dbReference>
<dbReference type="CDD" id="cd01347">
    <property type="entry name" value="ligand_gated_channel"/>
    <property type="match status" value="1"/>
</dbReference>
<comment type="similarity">
    <text evidence="8 9">Belongs to the TonB-dependent receptor family.</text>
</comment>
<dbReference type="InterPro" id="IPR037066">
    <property type="entry name" value="Plug_dom_sf"/>
</dbReference>
<dbReference type="Pfam" id="PF00593">
    <property type="entry name" value="TonB_dep_Rec_b-barrel"/>
    <property type="match status" value="1"/>
</dbReference>
<dbReference type="GO" id="GO:0030246">
    <property type="term" value="F:carbohydrate binding"/>
    <property type="evidence" value="ECO:0007669"/>
    <property type="project" value="InterPro"/>
</dbReference>
<dbReference type="OrthoDB" id="8727862at2"/>
<dbReference type="Proteomes" id="UP000187261">
    <property type="component" value="Unassembled WGS sequence"/>
</dbReference>
<evidence type="ECO:0000313" key="14">
    <source>
        <dbReference type="Proteomes" id="UP000187261"/>
    </source>
</evidence>
<dbReference type="SUPFAM" id="SSF56935">
    <property type="entry name" value="Porins"/>
    <property type="match status" value="1"/>
</dbReference>
<dbReference type="InterPro" id="IPR039426">
    <property type="entry name" value="TonB-dep_rcpt-like"/>
</dbReference>
<protein>
    <submittedName>
        <fullName evidence="13">TonB-dependent receptor</fullName>
    </submittedName>
</protein>
<evidence type="ECO:0000313" key="13">
    <source>
        <dbReference type="EMBL" id="SIT96522.1"/>
    </source>
</evidence>
<evidence type="ECO:0000256" key="4">
    <source>
        <dbReference type="ARBA" id="ARBA00022692"/>
    </source>
</evidence>
<evidence type="ECO:0000256" key="7">
    <source>
        <dbReference type="ARBA" id="ARBA00023237"/>
    </source>
</evidence>
<evidence type="ECO:0000256" key="10">
    <source>
        <dbReference type="SAM" id="SignalP"/>
    </source>
</evidence>
<reference evidence="14" key="1">
    <citation type="submission" date="2016-10" db="EMBL/GenBank/DDBJ databases">
        <authorList>
            <person name="Varghese N."/>
            <person name="Submissions S."/>
        </authorList>
    </citation>
    <scope>NUCLEOTIDE SEQUENCE [LARGE SCALE GENOMIC DNA]</scope>
    <source>
        <strain evidence="14">DSM 19482</strain>
    </source>
</reference>
<dbReference type="InterPro" id="IPR013784">
    <property type="entry name" value="Carb-bd-like_fold"/>
</dbReference>
<gene>
    <name evidence="13" type="ORF">SAMN05660493_01206</name>
</gene>
<evidence type="ECO:0000256" key="6">
    <source>
        <dbReference type="ARBA" id="ARBA00023136"/>
    </source>
</evidence>
<dbReference type="Gene3D" id="2.170.130.10">
    <property type="entry name" value="TonB-dependent receptor, plug domain"/>
    <property type="match status" value="1"/>
</dbReference>
<dbReference type="InterPro" id="IPR012910">
    <property type="entry name" value="Plug_dom"/>
</dbReference>
<dbReference type="NCBIfam" id="TIGR01782">
    <property type="entry name" value="TonB-Xanth-Caul"/>
    <property type="match status" value="1"/>
</dbReference>
<dbReference type="Gene3D" id="2.60.40.1120">
    <property type="entry name" value="Carboxypeptidase-like, regulatory domain"/>
    <property type="match status" value="1"/>
</dbReference>
<dbReference type="AlphaFoldDB" id="A0A1U7PX33"/>
<sequence length="943" mass="107064">MKKLITTVLFCATVFVFAQKGSISGIINDSNQIPLPGAKLTLTPGNYYTISDATGDYVFLNVPEGTYTLTVDYIGYGSQQSTVVVKSENNTSVDVLFDKNKSTTIKEVRLLGISRQNQARALNTQKNNSNITNIVSSDQVGKFPDSNIGDALKRVPGITMQNDQGEARDIIIRGLAPELNSVTLNGNRIPSAEGNNRRVQMDLIPSDMIQLIEVNKTLTPDMDADAIGGSVNLITRTAPNKERISLTAAGGYNPIRDKVSSNTAFMYGNRYFGKKFGFVFNGSYNNQDYGSDNVEGVWAQDKFGNAYIREMDIRKYDVRRERKSLGANFDFKINDKNIIKAGAVYNWRDDWENRYRLRFNKVTPIYDKTDESLITGYKADLRAQTKGGIDTDKSKAARLERQIMQNYFINGEHLLGSQLQLNWSGGYSRASEDRPNERYIDYQSKGVALSGYDSEKEPLLTPTTEPTLKSFKFRTLTEQFGHTYEDEITGKVDLRIPLNIISEQKGRLRFGAKTRIKQKERENSFNDYTPTDANTSLATMDKINPVYWDGKNWSPNSKYIPGYFASKQLLGNLDLYNTGMFSSESNPAEYLGVNYKAKEQIYAGYIRWDQNITDDFSFIAGLRLENTHTEYTGNITKTEDDDVMLEGERKIKNDYTNYLPSITFKYTPTDDMVLRAAYTTSLARPGYYNLSPFVNITPGEDAQIHAGNPDLKASYAHNFDVMGEYYFKSVGLISIGGFYKKINKFIFNYIDQNFTRDKFTQQFPDLANDLGADNTYVFSQARNGQSVDVYGFEVALQRQLDFLPGFLSYFGIYANYTYTHSKAKGIVGDDVQREGLMLPGTAPHMFNSSLSWENKRFSARVSLNYTASYLDEIGGVAFDDRYYDKQTFLDANVSYAITEKIRFFVEANNLTNQPLRYYQGEKNRTMQMEYYKPRYNVGLKFDF</sequence>
<dbReference type="SUPFAM" id="SSF49452">
    <property type="entry name" value="Starch-binding domain-like"/>
    <property type="match status" value="1"/>
</dbReference>
<dbReference type="Pfam" id="PF13620">
    <property type="entry name" value="CarboxypepD_reg"/>
    <property type="match status" value="1"/>
</dbReference>
<keyword evidence="13" id="KW-0675">Receptor</keyword>
<dbReference type="PANTHER" id="PTHR40980:SF4">
    <property type="entry name" value="TONB-DEPENDENT RECEPTOR-LIKE BETA-BARREL DOMAIN-CONTAINING PROTEIN"/>
    <property type="match status" value="1"/>
</dbReference>
<keyword evidence="7 8" id="KW-0998">Cell outer membrane</keyword>
<name>A0A1U7PX33_9FLAO</name>
<evidence type="ECO:0000259" key="12">
    <source>
        <dbReference type="Pfam" id="PF07715"/>
    </source>
</evidence>
<feature type="domain" description="TonB-dependent receptor plug" evidence="12">
    <location>
        <begin position="127"/>
        <end position="229"/>
    </location>
</feature>
<dbReference type="InterPro" id="IPR000531">
    <property type="entry name" value="Beta-barrel_TonB"/>
</dbReference>
<feature type="signal peptide" evidence="10">
    <location>
        <begin position="1"/>
        <end position="18"/>
    </location>
</feature>
<keyword evidence="4 8" id="KW-0812">Transmembrane</keyword>
<evidence type="ECO:0000256" key="5">
    <source>
        <dbReference type="ARBA" id="ARBA00023077"/>
    </source>
</evidence>
<keyword evidence="2 8" id="KW-0813">Transport</keyword>
<accession>A0A1U7PX33</accession>
<evidence type="ECO:0000259" key="11">
    <source>
        <dbReference type="Pfam" id="PF00593"/>
    </source>
</evidence>
<keyword evidence="6 8" id="KW-0472">Membrane</keyword>
<evidence type="ECO:0000256" key="1">
    <source>
        <dbReference type="ARBA" id="ARBA00004571"/>
    </source>
</evidence>
<keyword evidence="14" id="KW-1185">Reference proteome</keyword>
<dbReference type="STRING" id="1121284.SAMN05660493_01206"/>
<keyword evidence="10" id="KW-0732">Signal</keyword>
<dbReference type="Pfam" id="PF07715">
    <property type="entry name" value="Plug"/>
    <property type="match status" value="1"/>
</dbReference>
<proteinExistence type="inferred from homology"/>
<dbReference type="PROSITE" id="PS52016">
    <property type="entry name" value="TONB_DEPENDENT_REC_3"/>
    <property type="match status" value="1"/>
</dbReference>
<organism evidence="13 14">
    <name type="scientific">Epilithonimonas bovis DSM 19482</name>
    <dbReference type="NCBI Taxonomy" id="1121284"/>
    <lineage>
        <taxon>Bacteria</taxon>
        <taxon>Pseudomonadati</taxon>
        <taxon>Bacteroidota</taxon>
        <taxon>Flavobacteriia</taxon>
        <taxon>Flavobacteriales</taxon>
        <taxon>Weeksellaceae</taxon>
        <taxon>Chryseobacterium group</taxon>
        <taxon>Epilithonimonas</taxon>
    </lineage>
</organism>
<comment type="subcellular location">
    <subcellularLocation>
        <location evidence="1 8">Cell outer membrane</location>
        <topology evidence="1 8">Multi-pass membrane protein</topology>
    </subcellularLocation>
</comment>
<keyword evidence="5 9" id="KW-0798">TonB box</keyword>
<dbReference type="GO" id="GO:0009279">
    <property type="term" value="C:cell outer membrane"/>
    <property type="evidence" value="ECO:0007669"/>
    <property type="project" value="UniProtKB-SubCell"/>
</dbReference>
<evidence type="ECO:0000256" key="3">
    <source>
        <dbReference type="ARBA" id="ARBA00022452"/>
    </source>
</evidence>
<evidence type="ECO:0000256" key="2">
    <source>
        <dbReference type="ARBA" id="ARBA00022448"/>
    </source>
</evidence>
<keyword evidence="3 8" id="KW-1134">Transmembrane beta strand</keyword>
<dbReference type="InterPro" id="IPR036942">
    <property type="entry name" value="Beta-barrel_TonB_sf"/>
</dbReference>
<feature type="chain" id="PRO_5010543103" evidence="10">
    <location>
        <begin position="19"/>
        <end position="943"/>
    </location>
</feature>
<dbReference type="EMBL" id="FTPU01000010">
    <property type="protein sequence ID" value="SIT96522.1"/>
    <property type="molecule type" value="Genomic_DNA"/>
</dbReference>
<dbReference type="Gene3D" id="2.40.170.20">
    <property type="entry name" value="TonB-dependent receptor, beta-barrel domain"/>
    <property type="match status" value="1"/>
</dbReference>
<feature type="domain" description="TonB-dependent receptor-like beta-barrel" evidence="11">
    <location>
        <begin position="422"/>
        <end position="910"/>
    </location>
</feature>
<dbReference type="PANTHER" id="PTHR40980">
    <property type="entry name" value="PLUG DOMAIN-CONTAINING PROTEIN"/>
    <property type="match status" value="1"/>
</dbReference>